<reference evidence="1 2" key="1">
    <citation type="submission" date="2018-05" db="EMBL/GenBank/DDBJ databases">
        <title>Salinimonas sp. HMF8227 Genome sequencing and assembly.</title>
        <authorList>
            <person name="Kang H."/>
            <person name="Kang J."/>
            <person name="Cha I."/>
            <person name="Kim H."/>
            <person name="Joh K."/>
        </authorList>
    </citation>
    <scope>NUCLEOTIDE SEQUENCE [LARGE SCALE GENOMIC DNA]</scope>
    <source>
        <strain evidence="1 2">HMF8227</strain>
    </source>
</reference>
<organism evidence="1 2">
    <name type="scientific">Saliniradius amylolyticus</name>
    <dbReference type="NCBI Taxonomy" id="2183582"/>
    <lineage>
        <taxon>Bacteria</taxon>
        <taxon>Pseudomonadati</taxon>
        <taxon>Pseudomonadota</taxon>
        <taxon>Gammaproteobacteria</taxon>
        <taxon>Alteromonadales</taxon>
        <taxon>Alteromonadaceae</taxon>
        <taxon>Saliniradius</taxon>
    </lineage>
</organism>
<dbReference type="KEGG" id="salh:HMF8227_02856"/>
<dbReference type="Proteomes" id="UP000245728">
    <property type="component" value="Chromosome"/>
</dbReference>
<evidence type="ECO:0000313" key="2">
    <source>
        <dbReference type="Proteomes" id="UP000245728"/>
    </source>
</evidence>
<accession>A0A2S2E6M3</accession>
<keyword evidence="2" id="KW-1185">Reference proteome</keyword>
<name>A0A2S2E6M3_9ALTE</name>
<protein>
    <submittedName>
        <fullName evidence="1">Uncharacterized protein</fullName>
    </submittedName>
</protein>
<sequence length="42" mass="4937">MDTEVKSGHSREDARLAPLRGIVPLPYSTWFALRAPRYYQTW</sequence>
<dbReference type="AlphaFoldDB" id="A0A2S2E6M3"/>
<evidence type="ECO:0000313" key="1">
    <source>
        <dbReference type="EMBL" id="AWL13305.1"/>
    </source>
</evidence>
<gene>
    <name evidence="1" type="ORF">HMF8227_02856</name>
</gene>
<proteinExistence type="predicted"/>
<dbReference type="EMBL" id="CP029347">
    <property type="protein sequence ID" value="AWL13305.1"/>
    <property type="molecule type" value="Genomic_DNA"/>
</dbReference>